<comment type="caution">
    <text evidence="2">The sequence shown here is derived from an EMBL/GenBank/DDBJ whole genome shotgun (WGS) entry which is preliminary data.</text>
</comment>
<sequence>MNNMIKQISLTLSYLLSVTFRSPYGRFLELLIQEITRVFLSLGFLIALAWFSLIKSFYQYFQLCRIFNSRKQKNYINFKSFTYKKLNCLTVLPCKTIYSIQISKNCLRLYHLIKHFFCKTFNYFKNL</sequence>
<evidence type="ECO:0008006" key="3">
    <source>
        <dbReference type="Google" id="ProtNLM"/>
    </source>
</evidence>
<evidence type="ECO:0000313" key="2">
    <source>
        <dbReference type="EMBL" id="KKL85602.1"/>
    </source>
</evidence>
<dbReference type="EMBL" id="LAZR01021361">
    <property type="protein sequence ID" value="KKL85602.1"/>
    <property type="molecule type" value="Genomic_DNA"/>
</dbReference>
<reference evidence="2" key="1">
    <citation type="journal article" date="2015" name="Nature">
        <title>Complex archaea that bridge the gap between prokaryotes and eukaryotes.</title>
        <authorList>
            <person name="Spang A."/>
            <person name="Saw J.H."/>
            <person name="Jorgensen S.L."/>
            <person name="Zaremba-Niedzwiedzka K."/>
            <person name="Martijn J."/>
            <person name="Lind A.E."/>
            <person name="van Eijk R."/>
            <person name="Schleper C."/>
            <person name="Guy L."/>
            <person name="Ettema T.J."/>
        </authorList>
    </citation>
    <scope>NUCLEOTIDE SEQUENCE</scope>
</reference>
<dbReference type="AlphaFoldDB" id="A0A0F9IDX2"/>
<name>A0A0F9IDX2_9ZZZZ</name>
<proteinExistence type="predicted"/>
<accession>A0A0F9IDX2</accession>
<gene>
    <name evidence="2" type="ORF">LCGC14_1953140</name>
</gene>
<keyword evidence="1" id="KW-0472">Membrane</keyword>
<keyword evidence="1" id="KW-0812">Transmembrane</keyword>
<protein>
    <recommendedName>
        <fullName evidence="3">Transmembrane protein</fullName>
    </recommendedName>
</protein>
<evidence type="ECO:0000256" key="1">
    <source>
        <dbReference type="SAM" id="Phobius"/>
    </source>
</evidence>
<feature type="transmembrane region" description="Helical" evidence="1">
    <location>
        <begin position="37"/>
        <end position="61"/>
    </location>
</feature>
<keyword evidence="1" id="KW-1133">Transmembrane helix</keyword>
<organism evidence="2">
    <name type="scientific">marine sediment metagenome</name>
    <dbReference type="NCBI Taxonomy" id="412755"/>
    <lineage>
        <taxon>unclassified sequences</taxon>
        <taxon>metagenomes</taxon>
        <taxon>ecological metagenomes</taxon>
    </lineage>
</organism>
<feature type="non-terminal residue" evidence="2">
    <location>
        <position position="127"/>
    </location>
</feature>